<comment type="caution">
    <text evidence="4">The sequence shown here is derived from an EMBL/GenBank/DDBJ whole genome shotgun (WGS) entry which is preliminary data.</text>
</comment>
<evidence type="ECO:0000313" key="4">
    <source>
        <dbReference type="EMBL" id="EXJ86490.1"/>
    </source>
</evidence>
<feature type="region of interest" description="Disordered" evidence="1">
    <location>
        <begin position="1006"/>
        <end position="1057"/>
    </location>
</feature>
<feature type="compositionally biased region" description="Basic residues" evidence="1">
    <location>
        <begin position="516"/>
        <end position="525"/>
    </location>
</feature>
<dbReference type="EMBL" id="AMGY01000003">
    <property type="protein sequence ID" value="EXJ86490.1"/>
    <property type="molecule type" value="Genomic_DNA"/>
</dbReference>
<dbReference type="Pfam" id="PF22893">
    <property type="entry name" value="ULD_2"/>
    <property type="match status" value="1"/>
</dbReference>
<accession>W9YA22</accession>
<feature type="domain" description="Ubiquitin-like" evidence="3">
    <location>
        <begin position="759"/>
        <end position="836"/>
    </location>
</feature>
<feature type="compositionally biased region" description="Pro residues" evidence="1">
    <location>
        <begin position="653"/>
        <end position="664"/>
    </location>
</feature>
<feature type="compositionally biased region" description="Polar residues" evidence="1">
    <location>
        <begin position="1165"/>
        <end position="1179"/>
    </location>
</feature>
<name>W9YA22_9EURO</name>
<protein>
    <recommendedName>
        <fullName evidence="6">Fungal N-terminal domain-containing protein</fullName>
    </recommendedName>
</protein>
<dbReference type="PANTHER" id="PTHR36167:SF4">
    <property type="entry name" value="FUNGAL N-TERMINAL DOMAIN-CONTAINING PROTEIN"/>
    <property type="match status" value="1"/>
</dbReference>
<feature type="compositionally biased region" description="Basic and acidic residues" evidence="1">
    <location>
        <begin position="891"/>
        <end position="902"/>
    </location>
</feature>
<evidence type="ECO:0008006" key="6">
    <source>
        <dbReference type="Google" id="ProtNLM"/>
    </source>
</evidence>
<feature type="compositionally biased region" description="Basic and acidic residues" evidence="1">
    <location>
        <begin position="1127"/>
        <end position="1146"/>
    </location>
</feature>
<feature type="region of interest" description="Disordered" evidence="1">
    <location>
        <begin position="375"/>
        <end position="552"/>
    </location>
</feature>
<sequence>MPVSYDSPEDFGKAYSLPGGLVPHPPPYPSFLPTQLAVAPYFQALPPQDIVPIPKQDLKRLKDSLEVVADIARMADPLSVLASLIAVSSAALKISKSLYSIAGALKSSVDDIERLAFELDTFSSVLEELRDWLEDHQELISKSALETANKILRRCKKTFADIKRLVGTGADNNFDPPTFWAKIRFVFQHQRIEPLRANLESCRSTLALQLSLFKLAEFKKTPSPDEPSMLLSSEEKKLRTRVEHSVVVTQHSLVRLQRAEFQAQYVPGPAAFHPSQDSRWLLKLVPSLQLPRALQSPFPMLPDPQRVRKEKAEEKRRMKQTVENLLLNWTNLEETGKRHTGSKISFNTHDEIIDNRDVVSASSGQAMGTAYKDNVPKTFLEPDPQASKLGNPALPLRPTDSVHLVASEASSSQRPSRDATLPSQVTSPQADTESSESDPVYDLPDLHEGYDRQPDDDRAHTVDSDGVTMKEVQDDLGNPPNTPSAVSDVRRRHSSTGRRSQYGFDPSRHSPEQQIRRHQRRGGRHAHIEITHVPSEEENQSPDASQAADESDDSIEKFLNRSFGQDGYSQSSLPAPVVPSVAQPHAIMAPYPPLYAPTNPTQSPYPPSGPYMGYGYRPGELYQDAHGRSQYMAGGGMPYAHAPGAGGGLEPPRQYPYFPPPLVPSPSLSSATSTTDWDEGANMKPPSRHQSRRNSLDLDKVEMLRRFAELLRPDTRQNVHDGPEAVLSAEPGGPSGVNGRPDTPIVKAGSETHNLEAEKEATLKFVSADWRIFRFPYSRCKTWQDTKNLIQKIHRQSHPDLDLDDHESFSLADREGNLVLPEHWEDTVKPGTTIMLLLAKKTSELGVLGGPGEQDTPAEKRPAISSTFHTIGDAEAETEAGSKKTKHSRDGRKERPFRDSARLKSLPRALTPPPAIPNDDFSSAEECSYSSGEERYEKTAAVREAEMQSRSFIQEGDVLWKDLKQHCNQLMAAESSFAKTRAKRKLAHIMYRESSSEYQQQGVDIHDLGEGPDVQSRVSEKKSGMRHGHEGRRYGRQSRQLRTGSIDPPVHPPAGSLYLTPGYQPHYITYSPNLPVFQEGFEEEGPTTPSLLADPASFRRYEAAGLNQKTTVEAKLDYLTALLEKRGQPSHPTVDEAKSQASRNERTSYVPRSVSASSSPALLSNESATQQTVGNTTARPSVPGGGVGSQGNSPGRRSFRRRWLGRSFSSSVV</sequence>
<dbReference type="eggNOG" id="ENOG502RV2D">
    <property type="taxonomic scope" value="Eukaryota"/>
</dbReference>
<feature type="region of interest" description="Disordered" evidence="1">
    <location>
        <begin position="1127"/>
        <end position="1213"/>
    </location>
</feature>
<feature type="compositionally biased region" description="Basic and acidic residues" evidence="1">
    <location>
        <begin position="444"/>
        <end position="463"/>
    </location>
</feature>
<dbReference type="InterPro" id="IPR039327">
    <property type="entry name" value="CON7-like"/>
</dbReference>
<dbReference type="PANTHER" id="PTHR36167">
    <property type="entry name" value="C2H2 FINGER DOMAIN TRANSCRIPTION FACTOR (EUROFUNG)-RELATED"/>
    <property type="match status" value="1"/>
</dbReference>
<dbReference type="GO" id="GO:0006355">
    <property type="term" value="P:regulation of DNA-templated transcription"/>
    <property type="evidence" value="ECO:0007669"/>
    <property type="project" value="InterPro"/>
</dbReference>
<feature type="region of interest" description="Disordered" evidence="1">
    <location>
        <begin position="869"/>
        <end position="933"/>
    </location>
</feature>
<dbReference type="HOGENOM" id="CLU_269475_0_0_1"/>
<evidence type="ECO:0000313" key="5">
    <source>
        <dbReference type="Proteomes" id="UP000019478"/>
    </source>
</evidence>
<evidence type="ECO:0000259" key="3">
    <source>
        <dbReference type="Pfam" id="PF22893"/>
    </source>
</evidence>
<proteinExistence type="predicted"/>
<dbReference type="InterPro" id="IPR054464">
    <property type="entry name" value="ULD_fung"/>
</dbReference>
<feature type="region of interest" description="Disordered" evidence="1">
    <location>
        <begin position="645"/>
        <end position="697"/>
    </location>
</feature>
<dbReference type="InterPro" id="IPR031348">
    <property type="entry name" value="PigL_N"/>
</dbReference>
<feature type="compositionally biased region" description="Basic and acidic residues" evidence="1">
    <location>
        <begin position="1018"/>
        <end position="1033"/>
    </location>
</feature>
<evidence type="ECO:0000259" key="2">
    <source>
        <dbReference type="Pfam" id="PF17111"/>
    </source>
</evidence>
<dbReference type="STRING" id="1182542.W9YA22"/>
<feature type="compositionally biased region" description="Polar residues" evidence="1">
    <location>
        <begin position="421"/>
        <end position="432"/>
    </location>
</feature>
<reference evidence="4 5" key="1">
    <citation type="submission" date="2013-03" db="EMBL/GenBank/DDBJ databases">
        <title>The Genome Sequence of Capronia epimyces CBS 606.96.</title>
        <authorList>
            <consortium name="The Broad Institute Genomics Platform"/>
            <person name="Cuomo C."/>
            <person name="de Hoog S."/>
            <person name="Gorbushina A."/>
            <person name="Walker B."/>
            <person name="Young S.K."/>
            <person name="Zeng Q."/>
            <person name="Gargeya S."/>
            <person name="Fitzgerald M."/>
            <person name="Haas B."/>
            <person name="Abouelleil A."/>
            <person name="Allen A.W."/>
            <person name="Alvarado L."/>
            <person name="Arachchi H.M."/>
            <person name="Berlin A.M."/>
            <person name="Chapman S.B."/>
            <person name="Gainer-Dewar J."/>
            <person name="Goldberg J."/>
            <person name="Griggs A."/>
            <person name="Gujja S."/>
            <person name="Hansen M."/>
            <person name="Howarth C."/>
            <person name="Imamovic A."/>
            <person name="Ireland A."/>
            <person name="Larimer J."/>
            <person name="McCowan C."/>
            <person name="Murphy C."/>
            <person name="Pearson M."/>
            <person name="Poon T.W."/>
            <person name="Priest M."/>
            <person name="Roberts A."/>
            <person name="Saif S."/>
            <person name="Shea T."/>
            <person name="Sisk P."/>
            <person name="Sykes S."/>
            <person name="Wortman J."/>
            <person name="Nusbaum C."/>
            <person name="Birren B."/>
        </authorList>
    </citation>
    <scope>NUCLEOTIDE SEQUENCE [LARGE SCALE GENOMIC DNA]</scope>
    <source>
        <strain evidence="4 5">CBS 606.96</strain>
    </source>
</reference>
<feature type="compositionally biased region" description="Basic and acidic residues" evidence="1">
    <location>
        <begin position="506"/>
        <end position="515"/>
    </location>
</feature>
<gene>
    <name evidence="4" type="ORF">A1O3_03441</name>
</gene>
<dbReference type="GeneID" id="19167569"/>
<keyword evidence="5" id="KW-1185">Reference proteome</keyword>
<dbReference type="Pfam" id="PF17111">
    <property type="entry name" value="PigL_N"/>
    <property type="match status" value="1"/>
</dbReference>
<evidence type="ECO:0000256" key="1">
    <source>
        <dbReference type="SAM" id="MobiDB-lite"/>
    </source>
</evidence>
<dbReference type="AlphaFoldDB" id="W9YA22"/>
<feature type="compositionally biased region" description="Low complexity" evidence="1">
    <location>
        <begin position="1148"/>
        <end position="1164"/>
    </location>
</feature>
<feature type="domain" description="Azaphilone pigments biosynthesis cluster protein L N-terminal" evidence="2">
    <location>
        <begin position="75"/>
        <end position="220"/>
    </location>
</feature>
<dbReference type="OrthoDB" id="5431013at2759"/>
<dbReference type="Proteomes" id="UP000019478">
    <property type="component" value="Unassembled WGS sequence"/>
</dbReference>
<feature type="region of interest" description="Disordered" evidence="1">
    <location>
        <begin position="717"/>
        <end position="739"/>
    </location>
</feature>
<organism evidence="4 5">
    <name type="scientific">Capronia epimyces CBS 606.96</name>
    <dbReference type="NCBI Taxonomy" id="1182542"/>
    <lineage>
        <taxon>Eukaryota</taxon>
        <taxon>Fungi</taxon>
        <taxon>Dikarya</taxon>
        <taxon>Ascomycota</taxon>
        <taxon>Pezizomycotina</taxon>
        <taxon>Eurotiomycetes</taxon>
        <taxon>Chaetothyriomycetidae</taxon>
        <taxon>Chaetothyriales</taxon>
        <taxon>Herpotrichiellaceae</taxon>
        <taxon>Capronia</taxon>
    </lineage>
</organism>
<dbReference type="RefSeq" id="XP_007731769.1">
    <property type="nucleotide sequence ID" value="XM_007733579.1"/>
</dbReference>